<dbReference type="AlphaFoldDB" id="A0A7W2FCX3"/>
<keyword evidence="12" id="KW-0732">Signal</keyword>
<keyword evidence="4 10" id="KW-1134">Transmembrane beta strand</keyword>
<sequence>MNPLARAVALACLALSGGAALAQSADEPIKEVVVTATRNSKSVDRIPGAISVISQKELEAQYLLADDPSAALATYIPGYAPSRQKMSSTGESLRGRNALILLDGVPQTNPLRGGMREGYVADTAIIERVEVINGASAMQGMGATGGIINYITKSPKTDGTTQSVNMRMSSQLRGDSLDWKTGYTLQHKAGDFDLLAFGGIQQRGLGYDGSGRALGIETVQGDTMDSQGSDLFLKVGRNFGDQRLQLTINRFRMEGDGDYAPVKADFAAGIPTSSTAGTPPGAPPRNKVETSSLEYRHSDLLGGSFNAQIFKQDFASLYGATNTSTFQDIAIAPKDTLYDQSEVVADKYGAKLTYVRPDTLVTGLEFTAGLDYLRDRTKQWLAGTGRTWVPTLDFTSIAPFTQLEYEIGPLTVRGGVRHEDAKLDVDTYTTLAAYNSRVVQGGQRSFTKNVKNIGAVWRFSPNWSAFVSSAEGFGLPDVGLVLRAVKLPGQSVATLFDMEPIVTRNNEIGVNWRGAMGSLSASVYDSRSKLGGVLRVNAAGIGQLDRVPTTVRGWEVSGELRTSKQLSAFGSYARTMGKTATAAGAPMDVALGARSQGPDKLVAGANWRFLPKANLRLQATTLFDRDINIGRTVGTSNLEEHFKGYTLADLAGSYDFEWGKLGVGIENLGDRQYVGYYPQSASYKDATSYFAGRGRTLSVSLTRSF</sequence>
<dbReference type="PANTHER" id="PTHR30069:SF42">
    <property type="entry name" value="FERRIC AEROBACTIN RECEPTOR"/>
    <property type="match status" value="1"/>
</dbReference>
<protein>
    <submittedName>
        <fullName evidence="15">TonB-dependent receptor</fullName>
    </submittedName>
</protein>
<gene>
    <name evidence="15" type="ORF">H3H39_20385</name>
</gene>
<dbReference type="InterPro" id="IPR036942">
    <property type="entry name" value="Beta-barrel_TonB_sf"/>
</dbReference>
<dbReference type="EMBL" id="JACEZU010000011">
    <property type="protein sequence ID" value="MBA5689406.1"/>
    <property type="molecule type" value="Genomic_DNA"/>
</dbReference>
<comment type="caution">
    <text evidence="15">The sequence shown here is derived from an EMBL/GenBank/DDBJ whole genome shotgun (WGS) entry which is preliminary data.</text>
</comment>
<proteinExistence type="inferred from homology"/>
<keyword evidence="5 10" id="KW-0812">Transmembrane</keyword>
<keyword evidence="8 15" id="KW-0675">Receptor</keyword>
<organism evidence="15 16">
    <name type="scientific">Rugamonas apoptosis</name>
    <dbReference type="NCBI Taxonomy" id="2758570"/>
    <lineage>
        <taxon>Bacteria</taxon>
        <taxon>Pseudomonadati</taxon>
        <taxon>Pseudomonadota</taxon>
        <taxon>Betaproteobacteria</taxon>
        <taxon>Burkholderiales</taxon>
        <taxon>Oxalobacteraceae</taxon>
        <taxon>Telluria group</taxon>
        <taxon>Rugamonas</taxon>
    </lineage>
</organism>
<feature type="signal peptide" evidence="12">
    <location>
        <begin position="1"/>
        <end position="22"/>
    </location>
</feature>
<evidence type="ECO:0000259" key="13">
    <source>
        <dbReference type="Pfam" id="PF00593"/>
    </source>
</evidence>
<evidence type="ECO:0000256" key="3">
    <source>
        <dbReference type="ARBA" id="ARBA00022448"/>
    </source>
</evidence>
<dbReference type="GO" id="GO:0009279">
    <property type="term" value="C:cell outer membrane"/>
    <property type="evidence" value="ECO:0007669"/>
    <property type="project" value="UniProtKB-SubCell"/>
</dbReference>
<evidence type="ECO:0000256" key="10">
    <source>
        <dbReference type="PROSITE-ProRule" id="PRU01360"/>
    </source>
</evidence>
<reference evidence="15 16" key="1">
    <citation type="submission" date="2020-07" db="EMBL/GenBank/DDBJ databases">
        <title>Novel species isolated from subtropical streams in China.</title>
        <authorList>
            <person name="Lu H."/>
        </authorList>
    </citation>
    <scope>NUCLEOTIDE SEQUENCE [LARGE SCALE GENOMIC DNA]</scope>
    <source>
        <strain evidence="15 16">LX47W</strain>
    </source>
</reference>
<dbReference type="CDD" id="cd01347">
    <property type="entry name" value="ligand_gated_channel"/>
    <property type="match status" value="1"/>
</dbReference>
<dbReference type="GO" id="GO:0015344">
    <property type="term" value="F:siderophore uptake transmembrane transporter activity"/>
    <property type="evidence" value="ECO:0007669"/>
    <property type="project" value="TreeGrafter"/>
</dbReference>
<dbReference type="InterPro" id="IPR039426">
    <property type="entry name" value="TonB-dep_rcpt-like"/>
</dbReference>
<evidence type="ECO:0000313" key="15">
    <source>
        <dbReference type="EMBL" id="MBA5689406.1"/>
    </source>
</evidence>
<evidence type="ECO:0000256" key="6">
    <source>
        <dbReference type="ARBA" id="ARBA00023077"/>
    </source>
</evidence>
<evidence type="ECO:0000256" key="2">
    <source>
        <dbReference type="ARBA" id="ARBA00009810"/>
    </source>
</evidence>
<dbReference type="InterPro" id="IPR037066">
    <property type="entry name" value="Plug_dom_sf"/>
</dbReference>
<keyword evidence="7 10" id="KW-0472">Membrane</keyword>
<keyword evidence="9 10" id="KW-0998">Cell outer membrane</keyword>
<dbReference type="PANTHER" id="PTHR30069">
    <property type="entry name" value="TONB-DEPENDENT OUTER MEMBRANE RECEPTOR"/>
    <property type="match status" value="1"/>
</dbReference>
<feature type="chain" id="PRO_5031193507" evidence="12">
    <location>
        <begin position="23"/>
        <end position="705"/>
    </location>
</feature>
<dbReference type="Gene3D" id="2.170.130.10">
    <property type="entry name" value="TonB-dependent receptor, plug domain"/>
    <property type="match status" value="1"/>
</dbReference>
<dbReference type="GO" id="GO:0044718">
    <property type="term" value="P:siderophore transmembrane transport"/>
    <property type="evidence" value="ECO:0007669"/>
    <property type="project" value="TreeGrafter"/>
</dbReference>
<dbReference type="Gene3D" id="2.40.170.20">
    <property type="entry name" value="TonB-dependent receptor, beta-barrel domain"/>
    <property type="match status" value="1"/>
</dbReference>
<keyword evidence="6 11" id="KW-0798">TonB box</keyword>
<feature type="domain" description="TonB-dependent receptor-like beta-barrel" evidence="13">
    <location>
        <begin position="243"/>
        <end position="668"/>
    </location>
</feature>
<evidence type="ECO:0000259" key="14">
    <source>
        <dbReference type="Pfam" id="PF07715"/>
    </source>
</evidence>
<evidence type="ECO:0000256" key="9">
    <source>
        <dbReference type="ARBA" id="ARBA00023237"/>
    </source>
</evidence>
<dbReference type="Proteomes" id="UP000573499">
    <property type="component" value="Unassembled WGS sequence"/>
</dbReference>
<keyword evidence="16" id="KW-1185">Reference proteome</keyword>
<dbReference type="Pfam" id="PF07715">
    <property type="entry name" value="Plug"/>
    <property type="match status" value="1"/>
</dbReference>
<keyword evidence="3 10" id="KW-0813">Transport</keyword>
<evidence type="ECO:0000313" key="16">
    <source>
        <dbReference type="Proteomes" id="UP000573499"/>
    </source>
</evidence>
<evidence type="ECO:0000256" key="4">
    <source>
        <dbReference type="ARBA" id="ARBA00022452"/>
    </source>
</evidence>
<feature type="domain" description="TonB-dependent receptor plug" evidence="14">
    <location>
        <begin position="44"/>
        <end position="147"/>
    </location>
</feature>
<accession>A0A7W2FCX3</accession>
<evidence type="ECO:0000256" key="5">
    <source>
        <dbReference type="ARBA" id="ARBA00022692"/>
    </source>
</evidence>
<name>A0A7W2FCX3_9BURK</name>
<dbReference type="InterPro" id="IPR000531">
    <property type="entry name" value="Beta-barrel_TonB"/>
</dbReference>
<dbReference type="Pfam" id="PF00593">
    <property type="entry name" value="TonB_dep_Rec_b-barrel"/>
    <property type="match status" value="1"/>
</dbReference>
<evidence type="ECO:0000256" key="1">
    <source>
        <dbReference type="ARBA" id="ARBA00004571"/>
    </source>
</evidence>
<evidence type="ECO:0000256" key="8">
    <source>
        <dbReference type="ARBA" id="ARBA00023170"/>
    </source>
</evidence>
<comment type="similarity">
    <text evidence="2 10 11">Belongs to the TonB-dependent receptor family.</text>
</comment>
<comment type="subcellular location">
    <subcellularLocation>
        <location evidence="1 10">Cell outer membrane</location>
        <topology evidence="1 10">Multi-pass membrane protein</topology>
    </subcellularLocation>
</comment>
<dbReference type="InterPro" id="IPR012910">
    <property type="entry name" value="Plug_dom"/>
</dbReference>
<evidence type="ECO:0000256" key="7">
    <source>
        <dbReference type="ARBA" id="ARBA00023136"/>
    </source>
</evidence>
<dbReference type="SUPFAM" id="SSF56935">
    <property type="entry name" value="Porins"/>
    <property type="match status" value="1"/>
</dbReference>
<dbReference type="PROSITE" id="PS52016">
    <property type="entry name" value="TONB_DEPENDENT_REC_3"/>
    <property type="match status" value="1"/>
</dbReference>
<evidence type="ECO:0000256" key="11">
    <source>
        <dbReference type="RuleBase" id="RU003357"/>
    </source>
</evidence>
<evidence type="ECO:0000256" key="12">
    <source>
        <dbReference type="SAM" id="SignalP"/>
    </source>
</evidence>